<dbReference type="Pfam" id="PF00905">
    <property type="entry name" value="Transpeptidase"/>
    <property type="match status" value="1"/>
</dbReference>
<sequence length="570" mass="62526">MNVRVKLVTFFFILSYLALIGRLFYWQIVKGKVLAAQAQNQYQSEFTINAPRGDILASDGTWFTASGESWLTYASLPDLVGRPNTIAEKLAPLFVEDPEDHELLFLEIDRINSLLSRDGVVWVPLKRRVNSETKQEIEELEIKGIGFEKEEQRIYPEASAAAQLLGFVGKDSEGNDKGYFGIEGFYDVVLSGKEGFKMREKDASGAPILIGATREVSAVEGVNLVTHVDKYVQLTLDRKLKLGIEKYGASGGVAIVMNPKNGAVLGMSSYPTYDPNSYWKFGDELFNNPVISSSFEPGSIFKVIVMASALDAGVVEPDTTCDMCNGPTKVDKYFIETWNQVYYPDSTMKDVIIHSDNVGMVFVGNKLGSDKLYGYLQSFGFGAPTGIDLQGEANPQLRSKGSWSQVDLATASFGQGVAVTPIQMITSVATIANMGIKVLPQVVDKFAGEGWQEDISPVTGDRVISEKASAQITAMMAEAAKSGEAKWTYARGFKVAGKTGTAQIPIEGHYDEEKTLASFVGFAPYDDPSFVMLVTLREPTSSPWASETAAPLWYDIAKDFFIYYGIQPEN</sequence>
<gene>
    <name evidence="6" type="ORF">A3A75_04825</name>
</gene>
<reference evidence="6 7" key="1">
    <citation type="journal article" date="2016" name="Nat. Commun.">
        <title>Thousands of microbial genomes shed light on interconnected biogeochemical processes in an aquifer system.</title>
        <authorList>
            <person name="Anantharaman K."/>
            <person name="Brown C.T."/>
            <person name="Hug L.A."/>
            <person name="Sharon I."/>
            <person name="Castelle C.J."/>
            <person name="Probst A.J."/>
            <person name="Thomas B.C."/>
            <person name="Singh A."/>
            <person name="Wilkins M.J."/>
            <person name="Karaoz U."/>
            <person name="Brodie E.L."/>
            <person name="Williams K.H."/>
            <person name="Hubbard S.S."/>
            <person name="Banfield J.F."/>
        </authorList>
    </citation>
    <scope>NUCLEOTIDE SEQUENCE [LARGE SCALE GENOMIC DNA]</scope>
</reference>
<dbReference type="AlphaFoldDB" id="A0A1F8B2T0"/>
<organism evidence="6 7">
    <name type="scientific">Candidatus Woesebacteria bacterium RIFCSPLOWO2_01_FULL_39_10</name>
    <dbReference type="NCBI Taxonomy" id="1802516"/>
    <lineage>
        <taxon>Bacteria</taxon>
        <taxon>Candidatus Woeseibacteriota</taxon>
    </lineage>
</organism>
<dbReference type="Proteomes" id="UP000179018">
    <property type="component" value="Unassembled WGS sequence"/>
</dbReference>
<dbReference type="InterPro" id="IPR050515">
    <property type="entry name" value="Beta-lactam/transpept"/>
</dbReference>
<dbReference type="STRING" id="1802516.A3A75_04825"/>
<proteinExistence type="predicted"/>
<dbReference type="Gene3D" id="3.30.450.330">
    <property type="match status" value="1"/>
</dbReference>
<dbReference type="InterPro" id="IPR005311">
    <property type="entry name" value="PBP_dimer"/>
</dbReference>
<dbReference type="Pfam" id="PF03717">
    <property type="entry name" value="PBP_dimer"/>
    <property type="match status" value="1"/>
</dbReference>
<protein>
    <recommendedName>
        <fullName evidence="8">Penicillin-binding protein transpeptidase domain-containing protein</fullName>
    </recommendedName>
</protein>
<dbReference type="GO" id="GO:0008658">
    <property type="term" value="F:penicillin binding"/>
    <property type="evidence" value="ECO:0007669"/>
    <property type="project" value="InterPro"/>
</dbReference>
<evidence type="ECO:0000313" key="7">
    <source>
        <dbReference type="Proteomes" id="UP000179018"/>
    </source>
</evidence>
<name>A0A1F8B2T0_9BACT</name>
<dbReference type="SUPFAM" id="SSF56519">
    <property type="entry name" value="Penicillin binding protein dimerisation domain"/>
    <property type="match status" value="1"/>
</dbReference>
<evidence type="ECO:0000256" key="2">
    <source>
        <dbReference type="ARBA" id="ARBA00023136"/>
    </source>
</evidence>
<feature type="transmembrane region" description="Helical" evidence="3">
    <location>
        <begin position="7"/>
        <end position="26"/>
    </location>
</feature>
<keyword evidence="3" id="KW-0812">Transmembrane</keyword>
<evidence type="ECO:0008006" key="8">
    <source>
        <dbReference type="Google" id="ProtNLM"/>
    </source>
</evidence>
<dbReference type="EMBL" id="MGHC01000037">
    <property type="protein sequence ID" value="OGM58324.1"/>
    <property type="molecule type" value="Genomic_DNA"/>
</dbReference>
<evidence type="ECO:0000259" key="5">
    <source>
        <dbReference type="Pfam" id="PF03717"/>
    </source>
</evidence>
<comment type="subcellular location">
    <subcellularLocation>
        <location evidence="1">Membrane</location>
    </subcellularLocation>
</comment>
<feature type="domain" description="Penicillin-binding protein dimerisation" evidence="5">
    <location>
        <begin position="48"/>
        <end position="208"/>
    </location>
</feature>
<dbReference type="Gene3D" id="3.90.1310.10">
    <property type="entry name" value="Penicillin-binding protein 2a (Domain 2)"/>
    <property type="match status" value="1"/>
</dbReference>
<dbReference type="InterPro" id="IPR001460">
    <property type="entry name" value="PCN-bd_Tpept"/>
</dbReference>
<keyword evidence="2 3" id="KW-0472">Membrane</keyword>
<comment type="caution">
    <text evidence="6">The sequence shown here is derived from an EMBL/GenBank/DDBJ whole genome shotgun (WGS) entry which is preliminary data.</text>
</comment>
<dbReference type="GO" id="GO:0005886">
    <property type="term" value="C:plasma membrane"/>
    <property type="evidence" value="ECO:0007669"/>
    <property type="project" value="TreeGrafter"/>
</dbReference>
<dbReference type="Gene3D" id="3.40.710.10">
    <property type="entry name" value="DD-peptidase/beta-lactamase superfamily"/>
    <property type="match status" value="1"/>
</dbReference>
<evidence type="ECO:0000256" key="3">
    <source>
        <dbReference type="SAM" id="Phobius"/>
    </source>
</evidence>
<feature type="domain" description="Penicillin-binding protein transpeptidase" evidence="4">
    <location>
        <begin position="252"/>
        <end position="557"/>
    </location>
</feature>
<dbReference type="InterPro" id="IPR012338">
    <property type="entry name" value="Beta-lactam/transpept-like"/>
</dbReference>
<dbReference type="PANTHER" id="PTHR30627">
    <property type="entry name" value="PEPTIDOGLYCAN D,D-TRANSPEPTIDASE"/>
    <property type="match status" value="1"/>
</dbReference>
<evidence type="ECO:0000256" key="1">
    <source>
        <dbReference type="ARBA" id="ARBA00004370"/>
    </source>
</evidence>
<evidence type="ECO:0000259" key="4">
    <source>
        <dbReference type="Pfam" id="PF00905"/>
    </source>
</evidence>
<keyword evidence="3" id="KW-1133">Transmembrane helix</keyword>
<dbReference type="PANTHER" id="PTHR30627:SF1">
    <property type="entry name" value="PEPTIDOGLYCAN D,D-TRANSPEPTIDASE FTSI"/>
    <property type="match status" value="1"/>
</dbReference>
<accession>A0A1F8B2T0</accession>
<dbReference type="SUPFAM" id="SSF56601">
    <property type="entry name" value="beta-lactamase/transpeptidase-like"/>
    <property type="match status" value="1"/>
</dbReference>
<dbReference type="GO" id="GO:0071555">
    <property type="term" value="P:cell wall organization"/>
    <property type="evidence" value="ECO:0007669"/>
    <property type="project" value="TreeGrafter"/>
</dbReference>
<dbReference type="InterPro" id="IPR036138">
    <property type="entry name" value="PBP_dimer_sf"/>
</dbReference>
<evidence type="ECO:0000313" key="6">
    <source>
        <dbReference type="EMBL" id="OGM58324.1"/>
    </source>
</evidence>